<feature type="binding site" description="axial binding residue" evidence="5">
    <location>
        <position position="81"/>
    </location>
    <ligand>
        <name>chlorophyll b</name>
        <dbReference type="ChEBI" id="CHEBI:61721"/>
        <label>1</label>
    </ligand>
    <ligandPart>
        <name>Mg</name>
        <dbReference type="ChEBI" id="CHEBI:25107"/>
    </ligandPart>
</feature>
<keyword evidence="5" id="KW-0157">Chromophore</keyword>
<dbReference type="GO" id="GO:0016168">
    <property type="term" value="F:chlorophyll binding"/>
    <property type="evidence" value="ECO:0007669"/>
    <property type="project" value="UniProtKB-KW"/>
</dbReference>
<sequence>MKVVVAIALLAATAHAFVPSTPLQRMTRNAAAKPNLQMALDAEPGVTQPVGFFDPLGFSKDKGPTDETYQRYRLAEIKHGRVAMLAVIGYAVPYFFKFDGWLATDPELKFADIPAGVDALKVIPPAGLAQLFAFVGFLDLLVFKPNAEGTYVGDLGPAWWYKGPEDPEQFREYQNKELNNGRLAMLGIAASIAQDLVTDKPYPFLSK</sequence>
<evidence type="ECO:0000256" key="2">
    <source>
        <dbReference type="ARBA" id="ARBA00022528"/>
    </source>
</evidence>
<evidence type="ECO:0008006" key="9">
    <source>
        <dbReference type="Google" id="ProtNLM"/>
    </source>
</evidence>
<feature type="binding site" description="axial binding residue" evidence="5">
    <location>
        <position position="117"/>
    </location>
    <ligand>
        <name>chlorophyll b</name>
        <dbReference type="ChEBI" id="CHEBI:61721"/>
        <label>1</label>
    </ligand>
    <ligandPart>
        <name>Mg</name>
        <dbReference type="ChEBI" id="CHEBI:25107"/>
    </ligandPart>
</feature>
<dbReference type="GO" id="GO:0016020">
    <property type="term" value="C:membrane"/>
    <property type="evidence" value="ECO:0007669"/>
    <property type="project" value="InterPro"/>
</dbReference>
<dbReference type="Pfam" id="PF00504">
    <property type="entry name" value="Chloroa_b-bind"/>
    <property type="match status" value="1"/>
</dbReference>
<feature type="signal peptide" evidence="6">
    <location>
        <begin position="1"/>
        <end position="16"/>
    </location>
</feature>
<evidence type="ECO:0000313" key="7">
    <source>
        <dbReference type="EMBL" id="CEM11467.1"/>
    </source>
</evidence>
<protein>
    <recommendedName>
        <fullName evidence="9">Plastid light harvesting protein</fullName>
    </recommendedName>
</protein>
<gene>
    <name evidence="7" type="ORF">Vbra_15137</name>
</gene>
<feature type="binding site" evidence="5">
    <location>
        <position position="182"/>
    </location>
    <ligand>
        <name>chlorophyll a</name>
        <dbReference type="ChEBI" id="CHEBI:58416"/>
        <label>1</label>
    </ligand>
</feature>
<feature type="binding site" evidence="5">
    <location>
        <position position="79"/>
    </location>
    <ligand>
        <name>chlorophyll a</name>
        <dbReference type="ChEBI" id="CHEBI:58416"/>
        <label>1</label>
    </ligand>
</feature>
<feature type="binding site" evidence="5">
    <location>
        <position position="76"/>
    </location>
    <ligand>
        <name>chlorophyll a</name>
        <dbReference type="ChEBI" id="CHEBI:58416"/>
        <label>1</label>
    </ligand>
</feature>
<dbReference type="InterPro" id="IPR022796">
    <property type="entry name" value="Chloroa_b-bind"/>
</dbReference>
<feature type="chain" id="PRO_5005188494" description="Plastid light harvesting protein" evidence="6">
    <location>
        <begin position="17"/>
        <end position="207"/>
    </location>
</feature>
<dbReference type="GO" id="GO:0009507">
    <property type="term" value="C:chloroplast"/>
    <property type="evidence" value="ECO:0007669"/>
    <property type="project" value="UniProtKB-SubCell"/>
</dbReference>
<evidence type="ECO:0000313" key="8">
    <source>
        <dbReference type="Proteomes" id="UP000041254"/>
    </source>
</evidence>
<organism evidence="7 8">
    <name type="scientific">Vitrella brassicaformis (strain CCMP3155)</name>
    <dbReference type="NCBI Taxonomy" id="1169540"/>
    <lineage>
        <taxon>Eukaryota</taxon>
        <taxon>Sar</taxon>
        <taxon>Alveolata</taxon>
        <taxon>Colpodellida</taxon>
        <taxon>Vitrellaceae</taxon>
        <taxon>Vitrella</taxon>
    </lineage>
</organism>
<feature type="binding site" evidence="5">
    <location>
        <position position="194"/>
    </location>
    <ligand>
        <name>chlorophyll a</name>
        <dbReference type="ChEBI" id="CHEBI:58416"/>
        <label>1</label>
    </ligand>
</feature>
<dbReference type="AlphaFoldDB" id="A0A0G4FE68"/>
<dbReference type="Proteomes" id="UP000041254">
    <property type="component" value="Unassembled WGS sequence"/>
</dbReference>
<keyword evidence="5" id="KW-0148">Chlorophyll</keyword>
<dbReference type="Gene3D" id="1.10.3460.10">
    <property type="entry name" value="Chlorophyll a/b binding protein domain"/>
    <property type="match status" value="1"/>
</dbReference>
<feature type="binding site" evidence="5">
    <location>
        <position position="180"/>
    </location>
    <ligand>
        <name>chlorophyll a</name>
        <dbReference type="ChEBI" id="CHEBI:58416"/>
        <label>1</label>
    </ligand>
</feature>
<dbReference type="OrthoDB" id="427703at2759"/>
<evidence type="ECO:0000256" key="3">
    <source>
        <dbReference type="ARBA" id="ARBA00022531"/>
    </source>
</evidence>
<dbReference type="PANTHER" id="PTHR21649">
    <property type="entry name" value="CHLOROPHYLL A/B BINDING PROTEIN"/>
    <property type="match status" value="1"/>
</dbReference>
<feature type="binding site" description="axial binding residue" evidence="5">
    <location>
        <position position="176"/>
    </location>
    <ligand>
        <name>chlorophyll b</name>
        <dbReference type="ChEBI" id="CHEBI:61721"/>
        <label>3</label>
    </ligand>
    <ligandPart>
        <name>Mg</name>
        <dbReference type="ChEBI" id="CHEBI:25107"/>
    </ligandPart>
</feature>
<evidence type="ECO:0000256" key="5">
    <source>
        <dbReference type="PIRSR" id="PIRSR601344-1"/>
    </source>
</evidence>
<keyword evidence="2" id="KW-0150">Chloroplast</keyword>
<feature type="binding site" evidence="5">
    <location>
        <position position="177"/>
    </location>
    <ligand>
        <name>chlorophyll a</name>
        <dbReference type="ChEBI" id="CHEBI:58416"/>
        <label>1</label>
    </ligand>
</feature>
<dbReference type="STRING" id="1169540.A0A0G4FE68"/>
<evidence type="ECO:0000256" key="1">
    <source>
        <dbReference type="ARBA" id="ARBA00004229"/>
    </source>
</evidence>
<comment type="subcellular location">
    <subcellularLocation>
        <location evidence="1">Plastid</location>
        <location evidence="1">Chloroplast</location>
    </subcellularLocation>
</comment>
<dbReference type="SUPFAM" id="SSF103511">
    <property type="entry name" value="Chlorophyll a-b binding protein"/>
    <property type="match status" value="1"/>
</dbReference>
<keyword evidence="3" id="KW-0602">Photosynthesis</keyword>
<dbReference type="InterPro" id="IPR001344">
    <property type="entry name" value="Chloro_AB-bd_pln"/>
</dbReference>
<evidence type="ECO:0000256" key="6">
    <source>
        <dbReference type="SAM" id="SignalP"/>
    </source>
</evidence>
<evidence type="ECO:0000256" key="4">
    <source>
        <dbReference type="ARBA" id="ARBA00022640"/>
    </source>
</evidence>
<keyword evidence="6" id="KW-0732">Signal</keyword>
<dbReference type="PhylomeDB" id="A0A0G4FE68"/>
<feature type="binding site" evidence="5">
    <location>
        <position position="59"/>
    </location>
    <ligand>
        <name>chlorophyll a</name>
        <dbReference type="ChEBI" id="CHEBI:58416"/>
        <label>1</label>
    </ligand>
</feature>
<dbReference type="OMA" id="CIAHNAD"/>
<proteinExistence type="predicted"/>
<dbReference type="EMBL" id="CDMY01000417">
    <property type="protein sequence ID" value="CEM11467.1"/>
    <property type="molecule type" value="Genomic_DNA"/>
</dbReference>
<accession>A0A0G4FE68</accession>
<dbReference type="GO" id="GO:0009765">
    <property type="term" value="P:photosynthesis, light harvesting"/>
    <property type="evidence" value="ECO:0007669"/>
    <property type="project" value="InterPro"/>
</dbReference>
<reference evidence="7 8" key="1">
    <citation type="submission" date="2014-11" db="EMBL/GenBank/DDBJ databases">
        <authorList>
            <person name="Zhu J."/>
            <person name="Qi W."/>
            <person name="Song R."/>
        </authorList>
    </citation>
    <scope>NUCLEOTIDE SEQUENCE [LARGE SCALE GENOMIC DNA]</scope>
</reference>
<dbReference type="InParanoid" id="A0A0G4FE68"/>
<keyword evidence="4" id="KW-0934">Plastid</keyword>
<dbReference type="VEuPathDB" id="CryptoDB:Vbra_15137"/>
<name>A0A0G4FE68_VITBC</name>
<keyword evidence="8" id="KW-1185">Reference proteome</keyword>